<dbReference type="InterPro" id="IPR011805">
    <property type="entry name" value="RNase_R"/>
</dbReference>
<feature type="compositionally biased region" description="Basic and acidic residues" evidence="8">
    <location>
        <begin position="682"/>
        <end position="701"/>
    </location>
</feature>
<dbReference type="HAMAP" id="MF_01895">
    <property type="entry name" value="RNase_R"/>
    <property type="match status" value="1"/>
</dbReference>
<dbReference type="SMART" id="SM00955">
    <property type="entry name" value="RNB"/>
    <property type="match status" value="1"/>
</dbReference>
<comment type="similarity">
    <text evidence="7">Belongs to the RNR ribonuclease family. RNase R subfamily.</text>
</comment>
<dbReference type="EMBL" id="DVNC01000022">
    <property type="protein sequence ID" value="HIU53045.1"/>
    <property type="molecule type" value="Genomic_DNA"/>
</dbReference>
<dbReference type="InterPro" id="IPR001900">
    <property type="entry name" value="RNase_II/R"/>
</dbReference>
<dbReference type="InterPro" id="IPR003029">
    <property type="entry name" value="S1_domain"/>
</dbReference>
<keyword evidence="6 7" id="KW-0694">RNA-binding</keyword>
<dbReference type="Proteomes" id="UP000824107">
    <property type="component" value="Unassembled WGS sequence"/>
</dbReference>
<comment type="function">
    <text evidence="7">3'-5' exoribonuclease that releases 5'-nucleoside monophosphates and is involved in maturation of structured RNAs.</text>
</comment>
<dbReference type="CDD" id="cd04471">
    <property type="entry name" value="S1_RNase_R"/>
    <property type="match status" value="1"/>
</dbReference>
<evidence type="ECO:0000259" key="9">
    <source>
        <dbReference type="PROSITE" id="PS50126"/>
    </source>
</evidence>
<dbReference type="InterPro" id="IPR018247">
    <property type="entry name" value="EF_Hand_1_Ca_BS"/>
</dbReference>
<dbReference type="PANTHER" id="PTHR23355">
    <property type="entry name" value="RIBONUCLEASE"/>
    <property type="match status" value="1"/>
</dbReference>
<evidence type="ECO:0000256" key="5">
    <source>
        <dbReference type="ARBA" id="ARBA00022839"/>
    </source>
</evidence>
<evidence type="ECO:0000313" key="11">
    <source>
        <dbReference type="Proteomes" id="UP000824107"/>
    </source>
</evidence>
<dbReference type="EC" id="3.1.13.1" evidence="7"/>
<organism evidence="10 11">
    <name type="scientific">Candidatus Scatocola faecipullorum</name>
    <dbReference type="NCBI Taxonomy" id="2840917"/>
    <lineage>
        <taxon>Bacteria</taxon>
        <taxon>Pseudomonadati</taxon>
        <taxon>Pseudomonadota</taxon>
        <taxon>Alphaproteobacteria</taxon>
        <taxon>Rhodospirillales</taxon>
        <taxon>Rhodospirillaceae</taxon>
        <taxon>Rhodospirillaceae incertae sedis</taxon>
        <taxon>Candidatus Scatocola</taxon>
    </lineage>
</organism>
<keyword evidence="2 7" id="KW-0963">Cytoplasm</keyword>
<keyword evidence="3 7" id="KW-0540">Nuclease</keyword>
<comment type="subcellular location">
    <subcellularLocation>
        <location evidence="7">Cytoplasm</location>
    </subcellularLocation>
</comment>
<dbReference type="AlphaFoldDB" id="A0A9D1SAL8"/>
<sequence>MSNRKNKKKSSDLLPENCQLEICGASGFGDLMAAAIDPTDNPHGYKIYVLENKKIKPALAEGDRFIARLSRKNDTWWAKPLARTMTAGVALEQIYGVIVEKNGLFYLRSAERNSRMDYLLDKLGSSRVGDFVKVALIGEKKFKQAKIIKNYGRFDIAKSTGLFILEKYKINDSFPDAVVKEASCCPEYHLQGREDLTALPLVTIDGDDSKDFDDAVYAEKTPGGFRLIVAIADVAYYVRPGSELDREAYRRGNSVYLPGMVIPMLPEALSNDLCSLRPKEKRPCLACLMDIDNDGNICRFDFKRAVMKSAARLTYREVQRAFEGTHSLQTMGLFKTVIQPLYEAYFALSKARKKRGTLELDPTEISIKVDNDGHILSLGPAEHFASHEIIEEFMIAANVSAAKRLEQTELPIMFRIHEKPLEEKLKDIEPLLHGLHLKLPDYPALQPGHFNHILEECRRHNLGSGINNLVLRLQCQAKYTPENVGHFGLALSDYVHFTSPIRRYADLLIHRALIKGCGMPDGGELESGADVPQFKEIGEHLCNTERTAVQAERDTLSRYLSAYLEPSIGAKFETKITGLTTAGIFVAIDSLGAEGLIPMHTLPSEKYQFSAGGNEMVGAKTGRRFMMGDRLTACLTEASPISGTLAFKLVESIEDEIRSAGKKQSSPKKSRRKAKQKLSKKERKEKIKQNNHQAEQKHNDE</sequence>
<comment type="caution">
    <text evidence="10">The sequence shown here is derived from an EMBL/GenBank/DDBJ whole genome shotgun (WGS) entry which is preliminary data.</text>
</comment>
<reference evidence="10" key="1">
    <citation type="submission" date="2020-10" db="EMBL/GenBank/DDBJ databases">
        <authorList>
            <person name="Gilroy R."/>
        </authorList>
    </citation>
    <scope>NUCLEOTIDE SEQUENCE</scope>
    <source>
        <strain evidence="10">ChiW3-316</strain>
    </source>
</reference>
<evidence type="ECO:0000256" key="3">
    <source>
        <dbReference type="ARBA" id="ARBA00022722"/>
    </source>
</evidence>
<reference evidence="10" key="2">
    <citation type="journal article" date="2021" name="PeerJ">
        <title>Extensive microbial diversity within the chicken gut microbiome revealed by metagenomics and culture.</title>
        <authorList>
            <person name="Gilroy R."/>
            <person name="Ravi A."/>
            <person name="Getino M."/>
            <person name="Pursley I."/>
            <person name="Horton D.L."/>
            <person name="Alikhan N.F."/>
            <person name="Baker D."/>
            <person name="Gharbi K."/>
            <person name="Hall N."/>
            <person name="Watson M."/>
            <person name="Adriaenssens E.M."/>
            <person name="Foster-Nyarko E."/>
            <person name="Jarju S."/>
            <person name="Secka A."/>
            <person name="Antonio M."/>
            <person name="Oren A."/>
            <person name="Chaudhuri R.R."/>
            <person name="La Ragione R."/>
            <person name="Hildebrand F."/>
            <person name="Pallen M.J."/>
        </authorList>
    </citation>
    <scope>NUCLEOTIDE SEQUENCE</scope>
    <source>
        <strain evidence="10">ChiW3-316</strain>
    </source>
</reference>
<evidence type="ECO:0000256" key="6">
    <source>
        <dbReference type="ARBA" id="ARBA00022884"/>
    </source>
</evidence>
<dbReference type="GO" id="GO:0006402">
    <property type="term" value="P:mRNA catabolic process"/>
    <property type="evidence" value="ECO:0007669"/>
    <property type="project" value="TreeGrafter"/>
</dbReference>
<dbReference type="Pfam" id="PF00575">
    <property type="entry name" value="S1"/>
    <property type="match status" value="1"/>
</dbReference>
<evidence type="ECO:0000256" key="1">
    <source>
        <dbReference type="ARBA" id="ARBA00001849"/>
    </source>
</evidence>
<comment type="catalytic activity">
    <reaction evidence="1 7">
        <text>Exonucleolytic cleavage in the 3'- to 5'-direction to yield nucleoside 5'-phosphates.</text>
        <dbReference type="EC" id="3.1.13.1"/>
    </reaction>
</comment>
<dbReference type="GO" id="GO:0003723">
    <property type="term" value="F:RNA binding"/>
    <property type="evidence" value="ECO:0007669"/>
    <property type="project" value="UniProtKB-UniRule"/>
</dbReference>
<dbReference type="GO" id="GO:0008859">
    <property type="term" value="F:exoribonuclease II activity"/>
    <property type="evidence" value="ECO:0007669"/>
    <property type="project" value="UniProtKB-UniRule"/>
</dbReference>
<evidence type="ECO:0000256" key="8">
    <source>
        <dbReference type="SAM" id="MobiDB-lite"/>
    </source>
</evidence>
<proteinExistence type="inferred from homology"/>
<dbReference type="InterPro" id="IPR004476">
    <property type="entry name" value="RNase_II/RNase_R"/>
</dbReference>
<evidence type="ECO:0000256" key="4">
    <source>
        <dbReference type="ARBA" id="ARBA00022801"/>
    </source>
</evidence>
<dbReference type="NCBIfam" id="TIGR00358">
    <property type="entry name" value="3_prime_RNase"/>
    <property type="match status" value="1"/>
</dbReference>
<evidence type="ECO:0000313" key="10">
    <source>
        <dbReference type="EMBL" id="HIU53045.1"/>
    </source>
</evidence>
<evidence type="ECO:0000256" key="7">
    <source>
        <dbReference type="HAMAP-Rule" id="MF_01895"/>
    </source>
</evidence>
<evidence type="ECO:0000256" key="2">
    <source>
        <dbReference type="ARBA" id="ARBA00022490"/>
    </source>
</evidence>
<dbReference type="InterPro" id="IPR022966">
    <property type="entry name" value="RNase_II/R_CS"/>
</dbReference>
<dbReference type="InterPro" id="IPR012340">
    <property type="entry name" value="NA-bd_OB-fold"/>
</dbReference>
<dbReference type="GO" id="GO:0005829">
    <property type="term" value="C:cytosol"/>
    <property type="evidence" value="ECO:0007669"/>
    <property type="project" value="TreeGrafter"/>
</dbReference>
<dbReference type="PROSITE" id="PS50126">
    <property type="entry name" value="S1"/>
    <property type="match status" value="1"/>
</dbReference>
<accession>A0A9D1SAL8</accession>
<dbReference type="Gene3D" id="2.40.50.140">
    <property type="entry name" value="Nucleic acid-binding proteins"/>
    <property type="match status" value="1"/>
</dbReference>
<feature type="compositionally biased region" description="Basic residues" evidence="8">
    <location>
        <begin position="665"/>
        <end position="681"/>
    </location>
</feature>
<dbReference type="PROSITE" id="PS01175">
    <property type="entry name" value="RIBONUCLEASE_II"/>
    <property type="match status" value="1"/>
</dbReference>
<keyword evidence="5 7" id="KW-0269">Exonuclease</keyword>
<dbReference type="PANTHER" id="PTHR23355:SF9">
    <property type="entry name" value="DIS3-LIKE EXONUCLEASE 2"/>
    <property type="match status" value="1"/>
</dbReference>
<dbReference type="InterPro" id="IPR050180">
    <property type="entry name" value="RNR_Ribonuclease"/>
</dbReference>
<gene>
    <name evidence="7" type="primary">rnr</name>
    <name evidence="10" type="ORF">IAD20_03075</name>
</gene>
<dbReference type="PROSITE" id="PS00018">
    <property type="entry name" value="EF_HAND_1"/>
    <property type="match status" value="1"/>
</dbReference>
<protein>
    <recommendedName>
        <fullName evidence="7">Ribonuclease R</fullName>
        <shortName evidence="7">RNase R</shortName>
        <ecNumber evidence="7">3.1.13.1</ecNumber>
    </recommendedName>
</protein>
<dbReference type="Pfam" id="PF00773">
    <property type="entry name" value="RNB"/>
    <property type="match status" value="1"/>
</dbReference>
<dbReference type="SUPFAM" id="SSF50249">
    <property type="entry name" value="Nucleic acid-binding proteins"/>
    <property type="match status" value="2"/>
</dbReference>
<keyword evidence="4 7" id="KW-0378">Hydrolase</keyword>
<name>A0A9D1SAL8_9PROT</name>
<feature type="region of interest" description="Disordered" evidence="8">
    <location>
        <begin position="657"/>
        <end position="701"/>
    </location>
</feature>
<feature type="domain" description="S1 motif" evidence="9">
    <location>
        <begin position="569"/>
        <end position="650"/>
    </location>
</feature>